<evidence type="ECO:0000313" key="2">
    <source>
        <dbReference type="EMBL" id="GAA2685423.1"/>
    </source>
</evidence>
<gene>
    <name evidence="2" type="ORF">GCM10010412_072420</name>
</gene>
<comment type="caution">
    <text evidence="2">The sequence shown here is derived from an EMBL/GenBank/DDBJ whole genome shotgun (WGS) entry which is preliminary data.</text>
</comment>
<reference evidence="2 3" key="1">
    <citation type="journal article" date="2019" name="Int. J. Syst. Evol. Microbiol.">
        <title>The Global Catalogue of Microorganisms (GCM) 10K type strain sequencing project: providing services to taxonomists for standard genome sequencing and annotation.</title>
        <authorList>
            <consortium name="The Broad Institute Genomics Platform"/>
            <consortium name="The Broad Institute Genome Sequencing Center for Infectious Disease"/>
            <person name="Wu L."/>
            <person name="Ma J."/>
        </authorList>
    </citation>
    <scope>NUCLEOTIDE SEQUENCE [LARGE SCALE GENOMIC DNA]</scope>
    <source>
        <strain evidence="2 3">JCM 6835</strain>
    </source>
</reference>
<dbReference type="EMBL" id="BAAATE010000026">
    <property type="protein sequence ID" value="GAA2685423.1"/>
    <property type="molecule type" value="Genomic_DNA"/>
</dbReference>
<accession>A0ABN3SV27</accession>
<name>A0ABN3SV27_9ACTN</name>
<organism evidence="2 3">
    <name type="scientific">Nonomuraea recticatena</name>
    <dbReference type="NCBI Taxonomy" id="46178"/>
    <lineage>
        <taxon>Bacteria</taxon>
        <taxon>Bacillati</taxon>
        <taxon>Actinomycetota</taxon>
        <taxon>Actinomycetes</taxon>
        <taxon>Streptosporangiales</taxon>
        <taxon>Streptosporangiaceae</taxon>
        <taxon>Nonomuraea</taxon>
    </lineage>
</organism>
<sequence length="72" mass="7500">MGKLTVRANAPVLGFRDREERVVTDSPFMRRTIDKGKLTLLVDHDAAAAAEAGEGVDAGGGDEDSGSAEEGL</sequence>
<feature type="compositionally biased region" description="Acidic residues" evidence="1">
    <location>
        <begin position="60"/>
        <end position="72"/>
    </location>
</feature>
<evidence type="ECO:0000313" key="3">
    <source>
        <dbReference type="Proteomes" id="UP001501666"/>
    </source>
</evidence>
<feature type="region of interest" description="Disordered" evidence="1">
    <location>
        <begin position="51"/>
        <end position="72"/>
    </location>
</feature>
<proteinExistence type="predicted"/>
<evidence type="ECO:0000256" key="1">
    <source>
        <dbReference type="SAM" id="MobiDB-lite"/>
    </source>
</evidence>
<dbReference type="Proteomes" id="UP001501666">
    <property type="component" value="Unassembled WGS sequence"/>
</dbReference>
<protein>
    <submittedName>
        <fullName evidence="2">Uncharacterized protein</fullName>
    </submittedName>
</protein>
<keyword evidence="3" id="KW-1185">Reference proteome</keyword>